<dbReference type="Proteomes" id="UP000305888">
    <property type="component" value="Plasmid pD4M1F"/>
</dbReference>
<evidence type="ECO:0000313" key="2">
    <source>
        <dbReference type="Proteomes" id="UP000305888"/>
    </source>
</evidence>
<gene>
    <name evidence="1" type="ORF">FDP22_24040</name>
</gene>
<accession>A0A5B8G2V9</accession>
<sequence>MAAIARSRAGQKCRTGSARALTGVARNAVMMRRAHALSLRCGARARRLIAPLHAEVVTDGN</sequence>
<geneLocation type="plasmid" evidence="2">
    <name>pd4m1f</name>
</geneLocation>
<protein>
    <submittedName>
        <fullName evidence="1">Uncharacterized protein</fullName>
    </submittedName>
</protein>
<name>A0A5B8G2V9_9RHOB</name>
<dbReference type="RefSeq" id="WP_138579412.1">
    <property type="nucleotide sequence ID" value="NZ_CP040824.1"/>
</dbReference>
<dbReference type="EMBL" id="CP040824">
    <property type="protein sequence ID" value="QDL94935.1"/>
    <property type="molecule type" value="Genomic_DNA"/>
</dbReference>
<reference evidence="1 2" key="1">
    <citation type="submission" date="2019-06" db="EMBL/GenBank/DDBJ databases">
        <title>Genome sequence of Rhodobacteraceae bacterium D4M1.</title>
        <authorList>
            <person name="Cao J."/>
        </authorList>
    </citation>
    <scope>NUCLEOTIDE SEQUENCE [LARGE SCALE GENOMIC DNA]</scope>
    <source>
        <strain evidence="1 2">D4M1</strain>
        <plasmid evidence="2">pd4m1f</plasmid>
    </source>
</reference>
<dbReference type="KEGG" id="ppru:FDP22_24040"/>
<evidence type="ECO:0000313" key="1">
    <source>
        <dbReference type="EMBL" id="QDL94935.1"/>
    </source>
</evidence>
<keyword evidence="1" id="KW-0614">Plasmid</keyword>
<proteinExistence type="predicted"/>
<organism evidence="1 2">
    <name type="scientific">Paroceanicella profunda</name>
    <dbReference type="NCBI Taxonomy" id="2579971"/>
    <lineage>
        <taxon>Bacteria</taxon>
        <taxon>Pseudomonadati</taxon>
        <taxon>Pseudomonadota</taxon>
        <taxon>Alphaproteobacteria</taxon>
        <taxon>Rhodobacterales</taxon>
        <taxon>Paracoccaceae</taxon>
        <taxon>Paroceanicella</taxon>
    </lineage>
</organism>
<keyword evidence="2" id="KW-1185">Reference proteome</keyword>
<dbReference type="AlphaFoldDB" id="A0A5B8G2V9"/>